<keyword evidence="5" id="KW-1185">Reference proteome</keyword>
<comment type="catalytic activity">
    <reaction evidence="1">
        <text>AMP + H2O = D-ribose 5-phosphate + adenine</text>
        <dbReference type="Rhea" id="RHEA:20129"/>
        <dbReference type="ChEBI" id="CHEBI:15377"/>
        <dbReference type="ChEBI" id="CHEBI:16708"/>
        <dbReference type="ChEBI" id="CHEBI:78346"/>
        <dbReference type="ChEBI" id="CHEBI:456215"/>
        <dbReference type="EC" id="3.2.2.4"/>
    </reaction>
</comment>
<reference evidence="5" key="2">
    <citation type="submission" date="2012-03" db="EMBL/GenBank/DDBJ databases">
        <title>The complete genome sequence of the pioneer microbe on fresh volcanic deposit, Leptospirillum ferrooxidans strain C2-3.</title>
        <authorList>
            <person name="Fujimura R."/>
            <person name="Sato Y."/>
            <person name="Nishizawa T."/>
            <person name="Nanba K."/>
            <person name="Oshima K."/>
            <person name="Hattori M."/>
            <person name="Kamijo T."/>
            <person name="Ohta H."/>
        </authorList>
    </citation>
    <scope>NUCLEOTIDE SEQUENCE [LARGE SCALE GENOMIC DNA]</scope>
    <source>
        <strain evidence="5">C2-3</strain>
    </source>
</reference>
<name>I0IQT4_LEPFC</name>
<dbReference type="GO" id="GO:0008714">
    <property type="term" value="F:AMP nucleosidase activity"/>
    <property type="evidence" value="ECO:0007669"/>
    <property type="project" value="UniProtKB-EC"/>
</dbReference>
<evidence type="ECO:0000313" key="4">
    <source>
        <dbReference type="EMBL" id="BAM07633.1"/>
    </source>
</evidence>
<evidence type="ECO:0000256" key="2">
    <source>
        <dbReference type="ARBA" id="ARBA00011985"/>
    </source>
</evidence>
<organism evidence="4 5">
    <name type="scientific">Leptospirillum ferrooxidans (strain C2-3)</name>
    <dbReference type="NCBI Taxonomy" id="1162668"/>
    <lineage>
        <taxon>Bacteria</taxon>
        <taxon>Pseudomonadati</taxon>
        <taxon>Nitrospirota</taxon>
        <taxon>Nitrospiria</taxon>
        <taxon>Nitrospirales</taxon>
        <taxon>Nitrospiraceae</taxon>
        <taxon>Leptospirillum</taxon>
    </lineage>
</organism>
<evidence type="ECO:0000313" key="5">
    <source>
        <dbReference type="Proteomes" id="UP000007382"/>
    </source>
</evidence>
<dbReference type="PANTHER" id="PTHR43393">
    <property type="entry name" value="CYTOKININ RIBOSIDE 5'-MONOPHOSPHATE PHOSPHORIBOHYDROLASE"/>
    <property type="match status" value="1"/>
</dbReference>
<dbReference type="SUPFAM" id="SSF102405">
    <property type="entry name" value="MCP/YpsA-like"/>
    <property type="match status" value="1"/>
</dbReference>
<dbReference type="InterPro" id="IPR031100">
    <property type="entry name" value="LOG_fam"/>
</dbReference>
<dbReference type="InterPro" id="IPR052341">
    <property type="entry name" value="LOG_family_nucleotidases"/>
</dbReference>
<dbReference type="PANTHER" id="PTHR43393:SF3">
    <property type="entry name" value="LYSINE DECARBOXYLASE-LIKE PROTEIN"/>
    <property type="match status" value="1"/>
</dbReference>
<dbReference type="AlphaFoldDB" id="I0IQT4"/>
<dbReference type="GO" id="GO:0005829">
    <property type="term" value="C:cytosol"/>
    <property type="evidence" value="ECO:0007669"/>
    <property type="project" value="TreeGrafter"/>
</dbReference>
<proteinExistence type="predicted"/>
<gene>
    <name evidence="4" type="ordered locus">LFE_1956</name>
</gene>
<dbReference type="OrthoDB" id="9801098at2"/>
<accession>I0IQT4</accession>
<dbReference type="EC" id="3.2.2.4" evidence="2"/>
<protein>
    <recommendedName>
        <fullName evidence="3">AMP nucleosidase</fullName>
        <ecNumber evidence="2">3.2.2.4</ecNumber>
    </recommendedName>
    <alternativeName>
        <fullName evidence="3">AMP nucleosidase</fullName>
    </alternativeName>
</protein>
<dbReference type="Proteomes" id="UP000007382">
    <property type="component" value="Chromosome"/>
</dbReference>
<dbReference type="STRING" id="1162668.LFE_1956"/>
<dbReference type="RefSeq" id="WP_014450117.1">
    <property type="nucleotide sequence ID" value="NC_017094.1"/>
</dbReference>
<dbReference type="KEGG" id="lfc:LFE_1956"/>
<sequence>MFQESEVIAEISAAMEFFKTLPDRPKITVFASSSLDRSDSAWEMAKELGREIAGAGFMALTGGREGLMGAVLAGSNSVSSGSGVSLYCRPGSPPGRTLDGDFCFGQFFLRKQFFLTQSEGFVVLPGGFGTLDELFGWLAFSRIDGSYQVPAVLLDDRSHPFWTPLWQPLLEKLFTRKVAADTPPCPVISFSVRETIACLGIDRLKDGRISNLDRDQGKSRA</sequence>
<reference evidence="4 5" key="1">
    <citation type="journal article" date="2012" name="J. Bacteriol.">
        <title>Complete Genome Sequence of Leptospirillum ferrooxidans Strain C2-3, Isolated from a Fresh Volcanic Ash Deposit on the Island of Miyake, Japan.</title>
        <authorList>
            <person name="Fujimura R."/>
            <person name="Sato Y."/>
            <person name="Nishizawa T."/>
            <person name="Oshima K."/>
            <person name="Kim S.-W."/>
            <person name="Hattori M."/>
            <person name="Kamijo T."/>
            <person name="Ohta H."/>
        </authorList>
    </citation>
    <scope>NUCLEOTIDE SEQUENCE [LARGE SCALE GENOMIC DNA]</scope>
    <source>
        <strain evidence="4 5">C2-3</strain>
    </source>
</reference>
<dbReference type="Pfam" id="PF03641">
    <property type="entry name" value="Lysine_decarbox"/>
    <property type="match status" value="1"/>
</dbReference>
<dbReference type="Gene3D" id="3.40.50.450">
    <property type="match status" value="1"/>
</dbReference>
<dbReference type="eggNOG" id="COG1611">
    <property type="taxonomic scope" value="Bacteria"/>
</dbReference>
<dbReference type="EMBL" id="AP012342">
    <property type="protein sequence ID" value="BAM07633.1"/>
    <property type="molecule type" value="Genomic_DNA"/>
</dbReference>
<dbReference type="HOGENOM" id="CLU_1249353_0_0_0"/>
<evidence type="ECO:0000256" key="1">
    <source>
        <dbReference type="ARBA" id="ARBA00000274"/>
    </source>
</evidence>
<evidence type="ECO:0000256" key="3">
    <source>
        <dbReference type="ARBA" id="ARBA00031983"/>
    </source>
</evidence>